<reference evidence="7 8" key="1">
    <citation type="submission" date="2024-04" db="EMBL/GenBank/DDBJ databases">
        <authorList>
            <person name="Cremers G."/>
        </authorList>
    </citation>
    <scope>NUCLEOTIDE SEQUENCE [LARGE SCALE GENOMIC DNA]</scope>
    <source>
        <strain evidence="7">MeCH1-AG</strain>
    </source>
</reference>
<dbReference type="SUPFAM" id="SSF53383">
    <property type="entry name" value="PLP-dependent transferases"/>
    <property type="match status" value="1"/>
</dbReference>
<protein>
    <submittedName>
        <fullName evidence="7">Serine--pyruvate aminotransferase</fullName>
        <ecNumber evidence="7">2.6.1.44</ecNumber>
        <ecNumber evidence="7">2.6.1.51</ecNumber>
    </submittedName>
</protein>
<name>A0ABP1C5Q2_9GAMM</name>
<evidence type="ECO:0000256" key="4">
    <source>
        <dbReference type="RuleBase" id="RU004075"/>
    </source>
</evidence>
<sequence>MTSRSFHPPLRTLMGPGPSDVHPRVLAALARPTIGHLDPEFVAMMDDMKGLLQYAFRTRNELTLPVSAPGSAGMETCFVNLVEPGDKVIVCQNGVFGGRMKENVERCGGIPVLVQDDWGMPVDPNKLEEALTAHPDARLVAFVHAETSTGACSDVATLTRLAHAKDCLVIVDAVTSLGGSPLEVDGWEVDAVYAGSQKCLSCIPGLSPVSFGPRALEAIKRRKTRCQSWFLDLSLVMSYWGGGTKRSYHHTAPINALYALHEALVMLREEGIENAWRRHRHLHEALKAGLEALGLSFLVPEPARLPQLNAVTIPEGVDDAAVRAALLERYGLEIGAGLGALAGKVWRIGLMGQSASPRNVLFCLAALEAVLAEQKAPIARGVAVEAAQRVLAASDR</sequence>
<comment type="cofactor">
    <cofactor evidence="1 5">
        <name>pyridoxal 5'-phosphate</name>
        <dbReference type="ChEBI" id="CHEBI:597326"/>
    </cofactor>
</comment>
<gene>
    <name evidence="7" type="ORF">MECH1_V1_0772</name>
</gene>
<keyword evidence="8" id="KW-1185">Reference proteome</keyword>
<accession>A0ABP1C5Q2</accession>
<dbReference type="InterPro" id="IPR015424">
    <property type="entry name" value="PyrdxlP-dep_Trfase"/>
</dbReference>
<organism evidence="7 8">
    <name type="scientific">Candidatus Methylocalor cossyra</name>
    <dbReference type="NCBI Taxonomy" id="3108543"/>
    <lineage>
        <taxon>Bacteria</taxon>
        <taxon>Pseudomonadati</taxon>
        <taxon>Pseudomonadota</taxon>
        <taxon>Gammaproteobacteria</taxon>
        <taxon>Methylococcales</taxon>
        <taxon>Methylococcaceae</taxon>
        <taxon>Candidatus Methylocalor</taxon>
    </lineage>
</organism>
<evidence type="ECO:0000256" key="1">
    <source>
        <dbReference type="ARBA" id="ARBA00001933"/>
    </source>
</evidence>
<evidence type="ECO:0000256" key="2">
    <source>
        <dbReference type="ARBA" id="ARBA00009236"/>
    </source>
</evidence>
<evidence type="ECO:0000313" key="7">
    <source>
        <dbReference type="EMBL" id="CAL1239548.1"/>
    </source>
</evidence>
<dbReference type="InterPro" id="IPR000192">
    <property type="entry name" value="Aminotrans_V_dom"/>
</dbReference>
<keyword evidence="3" id="KW-0663">Pyridoxal phosphate</keyword>
<dbReference type="RefSeq" id="WP_348759093.1">
    <property type="nucleotide sequence ID" value="NZ_OZ026884.1"/>
</dbReference>
<dbReference type="PANTHER" id="PTHR21152:SF40">
    <property type="entry name" value="ALANINE--GLYOXYLATE AMINOTRANSFERASE"/>
    <property type="match status" value="1"/>
</dbReference>
<proteinExistence type="inferred from homology"/>
<evidence type="ECO:0000313" key="8">
    <source>
        <dbReference type="Proteomes" id="UP001497493"/>
    </source>
</evidence>
<dbReference type="GO" id="GO:0004760">
    <property type="term" value="F:L-serine-pyruvate transaminase activity"/>
    <property type="evidence" value="ECO:0007669"/>
    <property type="project" value="UniProtKB-EC"/>
</dbReference>
<dbReference type="PANTHER" id="PTHR21152">
    <property type="entry name" value="AMINOTRANSFERASE CLASS V"/>
    <property type="match status" value="1"/>
</dbReference>
<keyword evidence="7" id="KW-0808">Transferase</keyword>
<dbReference type="Proteomes" id="UP001497493">
    <property type="component" value="Chromosome"/>
</dbReference>
<feature type="domain" description="Aminotransferase class V" evidence="6">
    <location>
        <begin position="34"/>
        <end position="337"/>
    </location>
</feature>
<comment type="similarity">
    <text evidence="2 4">Belongs to the class-V pyridoxal-phosphate-dependent aminotransferase family.</text>
</comment>
<dbReference type="EC" id="2.6.1.51" evidence="7"/>
<dbReference type="EMBL" id="OZ026884">
    <property type="protein sequence ID" value="CAL1239548.1"/>
    <property type="molecule type" value="Genomic_DNA"/>
</dbReference>
<dbReference type="Pfam" id="PF00266">
    <property type="entry name" value="Aminotran_5"/>
    <property type="match status" value="1"/>
</dbReference>
<evidence type="ECO:0000259" key="6">
    <source>
        <dbReference type="Pfam" id="PF00266"/>
    </source>
</evidence>
<evidence type="ECO:0000256" key="5">
    <source>
        <dbReference type="RuleBase" id="RU004504"/>
    </source>
</evidence>
<evidence type="ECO:0000256" key="3">
    <source>
        <dbReference type="ARBA" id="ARBA00022898"/>
    </source>
</evidence>
<dbReference type="GO" id="GO:0008453">
    <property type="term" value="F:alanine-glyoxylate transaminase activity"/>
    <property type="evidence" value="ECO:0007669"/>
    <property type="project" value="UniProtKB-EC"/>
</dbReference>
<dbReference type="EC" id="2.6.1.44" evidence="7"/>
<dbReference type="InterPro" id="IPR024169">
    <property type="entry name" value="SP_NH2Trfase/AEP_transaminase"/>
</dbReference>
<keyword evidence="7" id="KW-0032">Aminotransferase</keyword>
<dbReference type="Gene3D" id="3.90.1150.10">
    <property type="entry name" value="Aspartate Aminotransferase, domain 1"/>
    <property type="match status" value="1"/>
</dbReference>
<dbReference type="Gene3D" id="3.40.640.10">
    <property type="entry name" value="Type I PLP-dependent aspartate aminotransferase-like (Major domain)"/>
    <property type="match status" value="1"/>
</dbReference>
<dbReference type="InterPro" id="IPR015421">
    <property type="entry name" value="PyrdxlP-dep_Trfase_major"/>
</dbReference>
<dbReference type="InterPro" id="IPR015422">
    <property type="entry name" value="PyrdxlP-dep_Trfase_small"/>
</dbReference>
<dbReference type="PROSITE" id="PS00595">
    <property type="entry name" value="AA_TRANSFER_CLASS_5"/>
    <property type="match status" value="1"/>
</dbReference>
<dbReference type="InterPro" id="IPR020578">
    <property type="entry name" value="Aminotrans_V_PyrdxlP_BS"/>
</dbReference>
<dbReference type="PIRSF" id="PIRSF000524">
    <property type="entry name" value="SPT"/>
    <property type="match status" value="1"/>
</dbReference>